<sequence>MASSKSAPDAPGTSQHAILDLDALRGWREHRDPALNQPHELPALAYLHQLDSREVIQRTYPVHGLSILVGRFHSQHTPVDLLLDGLQDHQTYRLGSPHAQLERSPSGTWTLQALSTQAPTQLNQSRLAPLDTPQELQRSDVITFGVTSFRFEPLNLSLDAHQHSLQTLLSRCPHPALFLARAGAPCGPFIALDPKHPLTLGRSYPPPGTLPRSEQWPAIPEPFWDLSGLPDVERKFIAFQHARFSLIRERWHIEPLSTRQRTYVNRIPIHAPAALESGDEIGLGSALLHLQLPDQPSWPRRSITPPSPLDWSEGRPPSEEF</sequence>
<name>A0A328CD56_9DELT</name>
<feature type="region of interest" description="Disordered" evidence="1">
    <location>
        <begin position="296"/>
        <end position="321"/>
    </location>
</feature>
<dbReference type="Pfam" id="PF00498">
    <property type="entry name" value="FHA"/>
    <property type="match status" value="2"/>
</dbReference>
<dbReference type="RefSeq" id="WP_111729165.1">
    <property type="nucleotide sequence ID" value="NZ_QHKO01000002.1"/>
</dbReference>
<evidence type="ECO:0000259" key="2">
    <source>
        <dbReference type="PROSITE" id="PS50006"/>
    </source>
</evidence>
<reference evidence="3 4" key="1">
    <citation type="submission" date="2018-05" db="EMBL/GenBank/DDBJ databases">
        <title>Lujinxingia marina gen. nov. sp. nov., a new facultative anaerobic member of the class Deltaproteobacteria, and proposal of Lujinxingaceae fam. nov.</title>
        <authorList>
            <person name="Li C.-M."/>
        </authorList>
    </citation>
    <scope>NUCLEOTIDE SEQUENCE [LARGE SCALE GENOMIC DNA]</scope>
    <source>
        <strain evidence="3 4">B210</strain>
    </source>
</reference>
<organism evidence="3 4">
    <name type="scientific">Lujinxingia litoralis</name>
    <dbReference type="NCBI Taxonomy" id="2211119"/>
    <lineage>
        <taxon>Bacteria</taxon>
        <taxon>Deltaproteobacteria</taxon>
        <taxon>Bradymonadales</taxon>
        <taxon>Lujinxingiaceae</taxon>
        <taxon>Lujinxingia</taxon>
    </lineage>
</organism>
<evidence type="ECO:0000256" key="1">
    <source>
        <dbReference type="SAM" id="MobiDB-lite"/>
    </source>
</evidence>
<dbReference type="InterPro" id="IPR000253">
    <property type="entry name" value="FHA_dom"/>
</dbReference>
<feature type="compositionally biased region" description="Basic and acidic residues" evidence="1">
    <location>
        <begin position="312"/>
        <end position="321"/>
    </location>
</feature>
<keyword evidence="4" id="KW-1185">Reference proteome</keyword>
<dbReference type="AlphaFoldDB" id="A0A328CD56"/>
<dbReference type="CDD" id="cd00060">
    <property type="entry name" value="FHA"/>
    <property type="match status" value="2"/>
</dbReference>
<feature type="domain" description="FHA" evidence="2">
    <location>
        <begin position="198"/>
        <end position="269"/>
    </location>
</feature>
<feature type="domain" description="FHA" evidence="2">
    <location>
        <begin position="67"/>
        <end position="127"/>
    </location>
</feature>
<comment type="caution">
    <text evidence="3">The sequence shown here is derived from an EMBL/GenBank/DDBJ whole genome shotgun (WGS) entry which is preliminary data.</text>
</comment>
<accession>A0A328CD56</accession>
<evidence type="ECO:0000313" key="4">
    <source>
        <dbReference type="Proteomes" id="UP000249169"/>
    </source>
</evidence>
<dbReference type="InterPro" id="IPR008984">
    <property type="entry name" value="SMAD_FHA_dom_sf"/>
</dbReference>
<dbReference type="SUPFAM" id="SSF49879">
    <property type="entry name" value="SMAD/FHA domain"/>
    <property type="match status" value="2"/>
</dbReference>
<dbReference type="EMBL" id="QHKO01000002">
    <property type="protein sequence ID" value="RAL23911.1"/>
    <property type="molecule type" value="Genomic_DNA"/>
</dbReference>
<dbReference type="OrthoDB" id="5501729at2"/>
<protein>
    <recommendedName>
        <fullName evidence="2">FHA domain-containing protein</fullName>
    </recommendedName>
</protein>
<proteinExistence type="predicted"/>
<dbReference type="PROSITE" id="PS50006">
    <property type="entry name" value="FHA_DOMAIN"/>
    <property type="match status" value="2"/>
</dbReference>
<dbReference type="Gene3D" id="2.60.200.20">
    <property type="match status" value="2"/>
</dbReference>
<gene>
    <name evidence="3" type="ORF">DL240_07120</name>
</gene>
<evidence type="ECO:0000313" key="3">
    <source>
        <dbReference type="EMBL" id="RAL23911.1"/>
    </source>
</evidence>
<dbReference type="Proteomes" id="UP000249169">
    <property type="component" value="Unassembled WGS sequence"/>
</dbReference>